<dbReference type="Proteomes" id="UP000061660">
    <property type="component" value="Chromosome"/>
</dbReference>
<dbReference type="KEGG" id="pnp:IJ22_23260"/>
<protein>
    <submittedName>
        <fullName evidence="1">Uncharacterized protein</fullName>
    </submittedName>
</protein>
<reference evidence="2" key="1">
    <citation type="submission" date="2015-12" db="EMBL/GenBank/DDBJ databases">
        <title>Complete genome sequences of two moderately thermophilic Paenibacillus species.</title>
        <authorList>
            <person name="Butler R.III."/>
            <person name="Wang J."/>
            <person name="Stark B.C."/>
            <person name="Pombert J.-F."/>
        </authorList>
    </citation>
    <scope>NUCLEOTIDE SEQUENCE [LARGE SCALE GENOMIC DNA]</scope>
    <source>
        <strain evidence="2">32O-Y</strain>
    </source>
</reference>
<evidence type="ECO:0000313" key="1">
    <source>
        <dbReference type="EMBL" id="ALS22699.1"/>
    </source>
</evidence>
<keyword evidence="2" id="KW-1185">Reference proteome</keyword>
<reference evidence="1 2" key="2">
    <citation type="journal article" date="2016" name="Genome Announc.">
        <title>Complete Genome Sequences of Two Interactive Moderate Thermophiles, Paenibacillus napthalenovorans 32O-Y and Paenibacillus sp. 32O-W.</title>
        <authorList>
            <person name="Butler R.R.III."/>
            <person name="Wang J."/>
            <person name="Stark B.C."/>
            <person name="Pombert J.F."/>
        </authorList>
    </citation>
    <scope>NUCLEOTIDE SEQUENCE [LARGE SCALE GENOMIC DNA]</scope>
    <source>
        <strain evidence="1 2">32O-Y</strain>
    </source>
</reference>
<evidence type="ECO:0000313" key="2">
    <source>
        <dbReference type="Proteomes" id="UP000061660"/>
    </source>
</evidence>
<dbReference type="Pfam" id="PF21835">
    <property type="entry name" value="YIEGIA_cap"/>
    <property type="match status" value="1"/>
</dbReference>
<sequence>MGVYRDEGEPSLVPLARLDMNDGRLAVRVVTMYKNKVGGGAPIFIVDNPDEQQEVAFKLEKKLDASAYDLQNGTFIIVDHKAYHD</sequence>
<gene>
    <name evidence="1" type="ORF">IJ22_23260</name>
</gene>
<dbReference type="InterPro" id="IPR054055">
    <property type="entry name" value="YpzH"/>
</dbReference>
<dbReference type="EMBL" id="CP013652">
    <property type="protein sequence ID" value="ALS22699.1"/>
    <property type="molecule type" value="Genomic_DNA"/>
</dbReference>
<accession>A0A0U2IMH6</accession>
<dbReference type="STRING" id="162209.IJ22_23260"/>
<organism evidence="1 2">
    <name type="scientific">Paenibacillus naphthalenovorans</name>
    <dbReference type="NCBI Taxonomy" id="162209"/>
    <lineage>
        <taxon>Bacteria</taxon>
        <taxon>Bacillati</taxon>
        <taxon>Bacillota</taxon>
        <taxon>Bacilli</taxon>
        <taxon>Bacillales</taxon>
        <taxon>Paenibacillaceae</taxon>
        <taxon>Paenibacillus</taxon>
    </lineage>
</organism>
<dbReference type="AlphaFoldDB" id="A0A0U2IMH6"/>
<proteinExistence type="predicted"/>
<dbReference type="PATRIC" id="fig|162209.4.peg.2475"/>
<name>A0A0U2IMH6_9BACL</name>